<feature type="domain" description="Myb-like" evidence="5">
    <location>
        <begin position="536"/>
        <end position="605"/>
    </location>
</feature>
<feature type="compositionally biased region" description="Basic and acidic residues" evidence="4">
    <location>
        <begin position="81"/>
        <end position="93"/>
    </location>
</feature>
<keyword evidence="2" id="KW-0238">DNA-binding</keyword>
<evidence type="ECO:0000256" key="2">
    <source>
        <dbReference type="ARBA" id="ARBA00023125"/>
    </source>
</evidence>
<dbReference type="Proteomes" id="UP001303889">
    <property type="component" value="Unassembled WGS sequence"/>
</dbReference>
<keyword evidence="3" id="KW-0539">Nucleus</keyword>
<feature type="compositionally biased region" description="Low complexity" evidence="4">
    <location>
        <begin position="253"/>
        <end position="263"/>
    </location>
</feature>
<dbReference type="Pfam" id="PF13921">
    <property type="entry name" value="Myb_DNA-bind_6"/>
    <property type="match status" value="1"/>
</dbReference>
<dbReference type="SUPFAM" id="SSF46689">
    <property type="entry name" value="Homeodomain-like"/>
    <property type="match status" value="2"/>
</dbReference>
<dbReference type="GO" id="GO:0005634">
    <property type="term" value="C:nucleus"/>
    <property type="evidence" value="ECO:0007669"/>
    <property type="project" value="UniProtKB-SubCell"/>
</dbReference>
<sequence length="779" mass="86758">MPATTTDASAASPRRRRRIRAPSPESPIRTVGSASSLRHVSSWDRVARPATQPDPSDVSTSRSSKRRSKDQRQRKVLYLTDAEKLAWMDEFKDRRRRSKSPSPFPEFGPDEPTDGSGSAAVHTEDTPPPQTQSPKSTRLRKTRKGKGKEAAREATPEEAVPVPHRPTLDSDDDGPPPSAQPRGKSSRRDRDPGARGEAQIPRPQSSGLNGEHAAEPSVDLHEEARRDDINNGGDFRPADDMQVDSENAAERFTTTPRRPVVPTSLGGEDEPGAGSHVPSPASTPRPPRPGDGDEANTGHADDKATISHAAAPASTHAESAAQTPETRRRSKRKAKQPLSNLEEENTKAFVELPLNDDASLGRSGDAQLPAPVVTRPPARAPRAKRKKPDKRPDADADSNDEISTGKSQYRSGALSRAEQLQITNAVDQIRDAEGLSQEAINRVIHDNPRNSSQAIHRQLWAAIQDACPSRPRKKLMSWTRQRFHNFAGRGTWTPVQDDELADLIEKHGKKWSHIAGLINRYQKDVRDRWRNYLVCRHTVKTDAWSKDEEARFRELVESSINQIRLGSGGNTKKDPEALINWLQISEAMSQTRSRLQCMEKWKRMRAAEPLPDEVPTVLPQGNSRPLAKSRRDLRRLTAGGKYDLICAVRDSLVETDADINWTKIVDYTFAGRFERQALSVVWGRLRKAVPDWKQKTTRDCALHLCEMFEREGNFGSEDDLVNEPDAPGTKAKRMKTLNVSVAQTPGMGRKARSVSSSDMDDMDDIPATLPYQHRARRRH</sequence>
<feature type="compositionally biased region" description="Polar residues" evidence="4">
    <location>
        <begin position="401"/>
        <end position="410"/>
    </location>
</feature>
<dbReference type="EMBL" id="MU855389">
    <property type="protein sequence ID" value="KAK3904637.1"/>
    <property type="molecule type" value="Genomic_DNA"/>
</dbReference>
<dbReference type="PANTHER" id="PTHR46380:SF2">
    <property type="entry name" value="CYCLIN-D-BINDING MYB-LIKE TRANSCRIPTION FACTOR 1"/>
    <property type="match status" value="1"/>
</dbReference>
<evidence type="ECO:0000256" key="3">
    <source>
        <dbReference type="ARBA" id="ARBA00023242"/>
    </source>
</evidence>
<feature type="compositionally biased region" description="Basic and acidic residues" evidence="4">
    <location>
        <begin position="212"/>
        <end position="229"/>
    </location>
</feature>
<organism evidence="7 8">
    <name type="scientific">Staphylotrichum tortipilum</name>
    <dbReference type="NCBI Taxonomy" id="2831512"/>
    <lineage>
        <taxon>Eukaryota</taxon>
        <taxon>Fungi</taxon>
        <taxon>Dikarya</taxon>
        <taxon>Ascomycota</taxon>
        <taxon>Pezizomycotina</taxon>
        <taxon>Sordariomycetes</taxon>
        <taxon>Sordariomycetidae</taxon>
        <taxon>Sordariales</taxon>
        <taxon>Chaetomiaceae</taxon>
        <taxon>Staphylotrichum</taxon>
    </lineage>
</organism>
<reference evidence="7" key="2">
    <citation type="submission" date="2023-05" db="EMBL/GenBank/DDBJ databases">
        <authorList>
            <consortium name="Lawrence Berkeley National Laboratory"/>
            <person name="Steindorff A."/>
            <person name="Hensen N."/>
            <person name="Bonometti L."/>
            <person name="Westerberg I."/>
            <person name="Brannstrom I.O."/>
            <person name="Guillou S."/>
            <person name="Cros-Aarteil S."/>
            <person name="Calhoun S."/>
            <person name="Haridas S."/>
            <person name="Kuo A."/>
            <person name="Mondo S."/>
            <person name="Pangilinan J."/>
            <person name="Riley R."/>
            <person name="Labutti K."/>
            <person name="Andreopoulos B."/>
            <person name="Lipzen A."/>
            <person name="Chen C."/>
            <person name="Yanf M."/>
            <person name="Daum C."/>
            <person name="Ng V."/>
            <person name="Clum A."/>
            <person name="Ohm R."/>
            <person name="Martin F."/>
            <person name="Silar P."/>
            <person name="Natvig D."/>
            <person name="Lalanne C."/>
            <person name="Gautier V."/>
            <person name="Ament-Velasquez S.L."/>
            <person name="Kruys A."/>
            <person name="Hutchinson M.I."/>
            <person name="Powell A.J."/>
            <person name="Barry K."/>
            <person name="Miller A.N."/>
            <person name="Grigoriev I.V."/>
            <person name="Debuchy R."/>
            <person name="Gladieux P."/>
            <person name="Thoren M.H."/>
            <person name="Johannesson H."/>
        </authorList>
    </citation>
    <scope>NUCLEOTIDE SEQUENCE</scope>
    <source>
        <strain evidence="7">CBS 103.79</strain>
    </source>
</reference>
<name>A0AAN6RV58_9PEZI</name>
<keyword evidence="8" id="KW-1185">Reference proteome</keyword>
<evidence type="ECO:0000313" key="8">
    <source>
        <dbReference type="Proteomes" id="UP001303889"/>
    </source>
</evidence>
<feature type="domain" description="HTH myb-type" evidence="6">
    <location>
        <begin position="484"/>
        <end position="537"/>
    </location>
</feature>
<dbReference type="Gene3D" id="1.10.10.60">
    <property type="entry name" value="Homeodomain-like"/>
    <property type="match status" value="2"/>
</dbReference>
<comment type="subcellular location">
    <subcellularLocation>
        <location evidence="1">Nucleus</location>
    </subcellularLocation>
</comment>
<dbReference type="PROSITE" id="PS50090">
    <property type="entry name" value="MYB_LIKE"/>
    <property type="match status" value="2"/>
</dbReference>
<dbReference type="GO" id="GO:0003700">
    <property type="term" value="F:DNA-binding transcription factor activity"/>
    <property type="evidence" value="ECO:0007669"/>
    <property type="project" value="TreeGrafter"/>
</dbReference>
<feature type="compositionally biased region" description="Basic residues" evidence="4">
    <location>
        <begin position="137"/>
        <end position="146"/>
    </location>
</feature>
<gene>
    <name evidence="7" type="ORF">C8A05DRAFT_31563</name>
</gene>
<dbReference type="InterPro" id="IPR051651">
    <property type="entry name" value="DMTF1_DNA-bind_reg"/>
</dbReference>
<dbReference type="InterPro" id="IPR001005">
    <property type="entry name" value="SANT/Myb"/>
</dbReference>
<evidence type="ECO:0000256" key="4">
    <source>
        <dbReference type="SAM" id="MobiDB-lite"/>
    </source>
</evidence>
<dbReference type="PROSITE" id="PS51294">
    <property type="entry name" value="HTH_MYB"/>
    <property type="match status" value="1"/>
</dbReference>
<comment type="caution">
    <text evidence="7">The sequence shown here is derived from an EMBL/GenBank/DDBJ whole genome shotgun (WGS) entry which is preliminary data.</text>
</comment>
<dbReference type="GO" id="GO:0000976">
    <property type="term" value="F:transcription cis-regulatory region binding"/>
    <property type="evidence" value="ECO:0007669"/>
    <property type="project" value="TreeGrafter"/>
</dbReference>
<dbReference type="SMART" id="SM00717">
    <property type="entry name" value="SANT"/>
    <property type="match status" value="2"/>
</dbReference>
<dbReference type="InterPro" id="IPR009057">
    <property type="entry name" value="Homeodomain-like_sf"/>
</dbReference>
<dbReference type="PANTHER" id="PTHR46380">
    <property type="entry name" value="CYCLIN-D-BINDING MYB-LIKE TRANSCRIPTION FACTOR 1"/>
    <property type="match status" value="1"/>
</dbReference>
<protein>
    <submittedName>
        <fullName evidence="7">Uncharacterized protein</fullName>
    </submittedName>
</protein>
<evidence type="ECO:0000256" key="1">
    <source>
        <dbReference type="ARBA" id="ARBA00004123"/>
    </source>
</evidence>
<feature type="region of interest" description="Disordered" evidence="4">
    <location>
        <begin position="744"/>
        <end position="779"/>
    </location>
</feature>
<evidence type="ECO:0000259" key="5">
    <source>
        <dbReference type="PROSITE" id="PS50090"/>
    </source>
</evidence>
<accession>A0AAN6RV58</accession>
<dbReference type="CDD" id="cd00167">
    <property type="entry name" value="SANT"/>
    <property type="match status" value="2"/>
</dbReference>
<feature type="compositionally biased region" description="Basic residues" evidence="4">
    <location>
        <begin position="63"/>
        <end position="75"/>
    </location>
</feature>
<proteinExistence type="predicted"/>
<feature type="region of interest" description="Disordered" evidence="4">
    <location>
        <begin position="1"/>
        <end position="415"/>
    </location>
</feature>
<dbReference type="InterPro" id="IPR017930">
    <property type="entry name" value="Myb_dom"/>
</dbReference>
<feature type="domain" description="Myb-like" evidence="5">
    <location>
        <begin position="489"/>
        <end position="533"/>
    </location>
</feature>
<evidence type="ECO:0000313" key="7">
    <source>
        <dbReference type="EMBL" id="KAK3904637.1"/>
    </source>
</evidence>
<dbReference type="AlphaFoldDB" id="A0AAN6RV58"/>
<reference evidence="7" key="1">
    <citation type="journal article" date="2023" name="Mol. Phylogenet. Evol.">
        <title>Genome-scale phylogeny and comparative genomics of the fungal order Sordariales.</title>
        <authorList>
            <person name="Hensen N."/>
            <person name="Bonometti L."/>
            <person name="Westerberg I."/>
            <person name="Brannstrom I.O."/>
            <person name="Guillou S."/>
            <person name="Cros-Aarteil S."/>
            <person name="Calhoun S."/>
            <person name="Haridas S."/>
            <person name="Kuo A."/>
            <person name="Mondo S."/>
            <person name="Pangilinan J."/>
            <person name="Riley R."/>
            <person name="LaButti K."/>
            <person name="Andreopoulos B."/>
            <person name="Lipzen A."/>
            <person name="Chen C."/>
            <person name="Yan M."/>
            <person name="Daum C."/>
            <person name="Ng V."/>
            <person name="Clum A."/>
            <person name="Steindorff A."/>
            <person name="Ohm R.A."/>
            <person name="Martin F."/>
            <person name="Silar P."/>
            <person name="Natvig D.O."/>
            <person name="Lalanne C."/>
            <person name="Gautier V."/>
            <person name="Ament-Velasquez S.L."/>
            <person name="Kruys A."/>
            <person name="Hutchinson M.I."/>
            <person name="Powell A.J."/>
            <person name="Barry K."/>
            <person name="Miller A.N."/>
            <person name="Grigoriev I.V."/>
            <person name="Debuchy R."/>
            <person name="Gladieux P."/>
            <person name="Hiltunen Thoren M."/>
            <person name="Johannesson H."/>
        </authorList>
    </citation>
    <scope>NUCLEOTIDE SEQUENCE</scope>
    <source>
        <strain evidence="7">CBS 103.79</strain>
    </source>
</reference>
<feature type="compositionally biased region" description="Low complexity" evidence="4">
    <location>
        <begin position="306"/>
        <end position="321"/>
    </location>
</feature>
<evidence type="ECO:0000259" key="6">
    <source>
        <dbReference type="PROSITE" id="PS51294"/>
    </source>
</evidence>